<dbReference type="Proteomes" id="UP000186601">
    <property type="component" value="Unassembled WGS sequence"/>
</dbReference>
<dbReference type="EMBL" id="MLYV02000690">
    <property type="protein sequence ID" value="PSR79639.1"/>
    <property type="molecule type" value="Genomic_DNA"/>
</dbReference>
<organism evidence="1 2">
    <name type="scientific">Hermanssonia centrifuga</name>
    <dbReference type="NCBI Taxonomy" id="98765"/>
    <lineage>
        <taxon>Eukaryota</taxon>
        <taxon>Fungi</taxon>
        <taxon>Dikarya</taxon>
        <taxon>Basidiomycota</taxon>
        <taxon>Agaricomycotina</taxon>
        <taxon>Agaricomycetes</taxon>
        <taxon>Polyporales</taxon>
        <taxon>Meruliaceae</taxon>
        <taxon>Hermanssonia</taxon>
    </lineage>
</organism>
<dbReference type="AlphaFoldDB" id="A0A2R6NXZ8"/>
<evidence type="ECO:0000313" key="2">
    <source>
        <dbReference type="Proteomes" id="UP000186601"/>
    </source>
</evidence>
<protein>
    <submittedName>
        <fullName evidence="1">Uncharacterized protein</fullName>
    </submittedName>
</protein>
<comment type="caution">
    <text evidence="1">The sequence shown here is derived from an EMBL/GenBank/DDBJ whole genome shotgun (WGS) entry which is preliminary data.</text>
</comment>
<evidence type="ECO:0000313" key="1">
    <source>
        <dbReference type="EMBL" id="PSR79639.1"/>
    </source>
</evidence>
<reference evidence="1 2" key="1">
    <citation type="submission" date="2018-02" db="EMBL/GenBank/DDBJ databases">
        <title>Genome sequence of the basidiomycete white-rot fungus Phlebia centrifuga.</title>
        <authorList>
            <person name="Granchi Z."/>
            <person name="Peng M."/>
            <person name="de Vries R.P."/>
            <person name="Hilden K."/>
            <person name="Makela M.R."/>
            <person name="Grigoriev I."/>
            <person name="Riley R."/>
        </authorList>
    </citation>
    <scope>NUCLEOTIDE SEQUENCE [LARGE SCALE GENOMIC DNA]</scope>
    <source>
        <strain evidence="1 2">FBCC195</strain>
    </source>
</reference>
<keyword evidence="2" id="KW-1185">Reference proteome</keyword>
<accession>A0A2R6NXZ8</accession>
<name>A0A2R6NXZ8_9APHY</name>
<proteinExistence type="predicted"/>
<gene>
    <name evidence="1" type="ORF">PHLCEN_2v6940</name>
</gene>
<sequence>MKAGMCVHPRDMCLGIGADFRMGTQSWNAWDVTPSHWDSIIQTLWKLPPQVKPRRDLKRAAPYTVTKSLSPQIGSSSSKTDDLPIPAPTIDPFLCKTHTTQKGFLYRNVPRYRGVRPK</sequence>